<evidence type="ECO:0000259" key="3">
    <source>
        <dbReference type="PROSITE" id="PS51635"/>
    </source>
</evidence>
<name>A0A1G7A8K8_9FLAO</name>
<dbReference type="GO" id="GO:0006629">
    <property type="term" value="P:lipid metabolic process"/>
    <property type="evidence" value="ECO:0007669"/>
    <property type="project" value="UniProtKB-KW"/>
</dbReference>
<sequence>MLGKTIKIVATEIITGEQRVFGNKAQVVDAIIASCSIPGISTPYRIKNEIFCDGGVLNNFPADIIEKNCDKLIGVYVSPPQDIKPEDLNSIKSVTARAYELISHRIVSYKFTYCDWFITSKKLCQYGTFERKNQRLEEIFEIGYNIAKQTFEEEIFKD</sequence>
<evidence type="ECO:0000256" key="1">
    <source>
        <dbReference type="ARBA" id="ARBA00023098"/>
    </source>
</evidence>
<dbReference type="InterPro" id="IPR002641">
    <property type="entry name" value="PNPLA_dom"/>
</dbReference>
<protein>
    <submittedName>
        <fullName evidence="4">NTE family protein</fullName>
    </submittedName>
</protein>
<dbReference type="Proteomes" id="UP000198517">
    <property type="component" value="Unassembled WGS sequence"/>
</dbReference>
<proteinExistence type="predicted"/>
<comment type="caution">
    <text evidence="2">Lacks conserved residue(s) required for the propagation of feature annotation.</text>
</comment>
<evidence type="ECO:0000313" key="5">
    <source>
        <dbReference type="Proteomes" id="UP000198517"/>
    </source>
</evidence>
<dbReference type="AlphaFoldDB" id="A0A1G7A8K8"/>
<keyword evidence="5" id="KW-1185">Reference proteome</keyword>
<evidence type="ECO:0000313" key="4">
    <source>
        <dbReference type="EMBL" id="SDE10817.1"/>
    </source>
</evidence>
<dbReference type="InterPro" id="IPR016035">
    <property type="entry name" value="Acyl_Trfase/lysoPLipase"/>
</dbReference>
<dbReference type="EMBL" id="FNAS01000003">
    <property type="protein sequence ID" value="SDE10817.1"/>
    <property type="molecule type" value="Genomic_DNA"/>
</dbReference>
<accession>A0A1G7A8K8</accession>
<dbReference type="SUPFAM" id="SSF52151">
    <property type="entry name" value="FabD/lysophospholipase-like"/>
    <property type="match status" value="1"/>
</dbReference>
<evidence type="ECO:0000256" key="2">
    <source>
        <dbReference type="PROSITE-ProRule" id="PRU01161"/>
    </source>
</evidence>
<dbReference type="PROSITE" id="PS51635">
    <property type="entry name" value="PNPLA"/>
    <property type="match status" value="1"/>
</dbReference>
<organism evidence="4 5">
    <name type="scientific">Riemerella columbipharyngis</name>
    <dbReference type="NCBI Taxonomy" id="1071918"/>
    <lineage>
        <taxon>Bacteria</taxon>
        <taxon>Pseudomonadati</taxon>
        <taxon>Bacteroidota</taxon>
        <taxon>Flavobacteriia</taxon>
        <taxon>Flavobacteriales</taxon>
        <taxon>Weeksellaceae</taxon>
        <taxon>Riemerella</taxon>
    </lineage>
</organism>
<feature type="short sequence motif" description="DGA/G" evidence="2">
    <location>
        <begin position="53"/>
        <end position="55"/>
    </location>
</feature>
<dbReference type="STRING" id="1071918.SAMN05421544_10383"/>
<dbReference type="Pfam" id="PF01734">
    <property type="entry name" value="Patatin"/>
    <property type="match status" value="1"/>
</dbReference>
<feature type="domain" description="PNPLA" evidence="3">
    <location>
        <begin position="1"/>
        <end position="66"/>
    </location>
</feature>
<reference evidence="4 5" key="1">
    <citation type="submission" date="2016-10" db="EMBL/GenBank/DDBJ databases">
        <authorList>
            <person name="de Groot N.N."/>
        </authorList>
    </citation>
    <scope>NUCLEOTIDE SEQUENCE [LARGE SCALE GENOMIC DNA]</scope>
    <source>
        <strain evidence="4 5">DSM 24015</strain>
    </source>
</reference>
<keyword evidence="1" id="KW-0443">Lipid metabolism</keyword>
<dbReference type="Gene3D" id="3.40.1090.10">
    <property type="entry name" value="Cytosolic phospholipase A2 catalytic domain"/>
    <property type="match status" value="1"/>
</dbReference>
<gene>
    <name evidence="4" type="ORF">SAMN05421544_10383</name>
</gene>